<feature type="coiled-coil region" evidence="7">
    <location>
        <begin position="180"/>
        <end position="232"/>
    </location>
</feature>
<comment type="function">
    <text evidence="5">Neurotoxin that produces dose-dependent hypolocomotion and hyperalgesia in mice. May directly act on the central nervous system, as it is 6500-fold more potent when administered intracerebroventricularly than intraperitoneal.</text>
</comment>
<dbReference type="InterPro" id="IPR050143">
    <property type="entry name" value="TRIM/RBCC"/>
</dbReference>
<dbReference type="Pfam" id="PF15227">
    <property type="entry name" value="zf-C3HC4_4"/>
    <property type="match status" value="1"/>
</dbReference>
<evidence type="ECO:0000256" key="6">
    <source>
        <dbReference type="PROSITE-ProRule" id="PRU00024"/>
    </source>
</evidence>
<dbReference type="InterPro" id="IPR006574">
    <property type="entry name" value="PRY"/>
</dbReference>
<dbReference type="PROSITE" id="PS00518">
    <property type="entry name" value="ZF_RING_1"/>
    <property type="match status" value="1"/>
</dbReference>
<dbReference type="CDD" id="cd12888">
    <property type="entry name" value="SPRY_PRY_TRIM7_like"/>
    <property type="match status" value="1"/>
</dbReference>
<dbReference type="FunFam" id="2.60.120.920:FF:000004">
    <property type="entry name" value="Butyrophilin subfamily 1 member A1"/>
    <property type="match status" value="1"/>
</dbReference>
<dbReference type="SMART" id="SM00589">
    <property type="entry name" value="PRY"/>
    <property type="match status" value="1"/>
</dbReference>
<dbReference type="InterPro" id="IPR000315">
    <property type="entry name" value="Znf_B-box"/>
</dbReference>
<dbReference type="SMART" id="SM00184">
    <property type="entry name" value="RING"/>
    <property type="match status" value="1"/>
</dbReference>
<organism evidence="11 12">
    <name type="scientific">Sphenodon punctatus</name>
    <name type="common">Tuatara</name>
    <name type="synonym">Hatteria punctata</name>
    <dbReference type="NCBI Taxonomy" id="8508"/>
    <lineage>
        <taxon>Eukaryota</taxon>
        <taxon>Metazoa</taxon>
        <taxon>Chordata</taxon>
        <taxon>Craniata</taxon>
        <taxon>Vertebrata</taxon>
        <taxon>Euteleostomi</taxon>
        <taxon>Lepidosauria</taxon>
        <taxon>Sphenodontia</taxon>
        <taxon>Sphenodontidae</taxon>
        <taxon>Sphenodon</taxon>
    </lineage>
</organism>
<keyword evidence="4" id="KW-0862">Zinc</keyword>
<keyword evidence="7" id="KW-0175">Coiled coil</keyword>
<evidence type="ECO:0000259" key="9">
    <source>
        <dbReference type="PROSITE" id="PS50119"/>
    </source>
</evidence>
<evidence type="ECO:0000259" key="10">
    <source>
        <dbReference type="PROSITE" id="PS50188"/>
    </source>
</evidence>
<dbReference type="SUPFAM" id="SSF49899">
    <property type="entry name" value="Concanavalin A-like lectins/glucanases"/>
    <property type="match status" value="1"/>
</dbReference>
<dbReference type="Proteomes" id="UP000694392">
    <property type="component" value="Unplaced"/>
</dbReference>
<protein>
    <recommendedName>
        <fullName evidence="13">Zinc finger protein RFP-like</fullName>
    </recommendedName>
</protein>
<dbReference type="Gene3D" id="3.30.40.10">
    <property type="entry name" value="Zinc/RING finger domain, C3HC4 (zinc finger)"/>
    <property type="match status" value="1"/>
</dbReference>
<evidence type="ECO:0000256" key="7">
    <source>
        <dbReference type="SAM" id="Coils"/>
    </source>
</evidence>
<dbReference type="PROSITE" id="PS50119">
    <property type="entry name" value="ZF_BBOX"/>
    <property type="match status" value="1"/>
</dbReference>
<dbReference type="Pfam" id="PF00622">
    <property type="entry name" value="SPRY"/>
    <property type="match status" value="1"/>
</dbReference>
<evidence type="ECO:0000313" key="12">
    <source>
        <dbReference type="Proteomes" id="UP000694392"/>
    </source>
</evidence>
<dbReference type="InterPro" id="IPR013083">
    <property type="entry name" value="Znf_RING/FYVE/PHD"/>
</dbReference>
<reference evidence="11" key="2">
    <citation type="submission" date="2025-09" db="UniProtKB">
        <authorList>
            <consortium name="Ensembl"/>
        </authorList>
    </citation>
    <scope>IDENTIFICATION</scope>
</reference>
<reference evidence="11" key="1">
    <citation type="submission" date="2025-08" db="UniProtKB">
        <authorList>
            <consortium name="Ensembl"/>
        </authorList>
    </citation>
    <scope>IDENTIFICATION</scope>
</reference>
<dbReference type="InterPro" id="IPR001841">
    <property type="entry name" value="Znf_RING"/>
</dbReference>
<dbReference type="GO" id="GO:0008270">
    <property type="term" value="F:zinc ion binding"/>
    <property type="evidence" value="ECO:0007669"/>
    <property type="project" value="UniProtKB-KW"/>
</dbReference>
<keyword evidence="12" id="KW-1185">Reference proteome</keyword>
<evidence type="ECO:0000256" key="3">
    <source>
        <dbReference type="ARBA" id="ARBA00022771"/>
    </source>
</evidence>
<dbReference type="SMART" id="SM00336">
    <property type="entry name" value="BBOX"/>
    <property type="match status" value="1"/>
</dbReference>
<evidence type="ECO:0000256" key="2">
    <source>
        <dbReference type="ARBA" id="ARBA00022723"/>
    </source>
</evidence>
<dbReference type="PANTHER" id="PTHR24103">
    <property type="entry name" value="E3 UBIQUITIN-PROTEIN LIGASE TRIM"/>
    <property type="match status" value="1"/>
</dbReference>
<dbReference type="InterPro" id="IPR043136">
    <property type="entry name" value="B30.2/SPRY_sf"/>
</dbReference>
<keyword evidence="2" id="KW-0479">Metal-binding</keyword>
<evidence type="ECO:0000256" key="5">
    <source>
        <dbReference type="ARBA" id="ARBA00034460"/>
    </source>
</evidence>
<proteinExistence type="inferred from homology"/>
<dbReference type="PROSITE" id="PS50188">
    <property type="entry name" value="B302_SPRY"/>
    <property type="match status" value="1"/>
</dbReference>
<dbReference type="Pfam" id="PF13765">
    <property type="entry name" value="PRY"/>
    <property type="match status" value="1"/>
</dbReference>
<dbReference type="SUPFAM" id="SSF57850">
    <property type="entry name" value="RING/U-box"/>
    <property type="match status" value="1"/>
</dbReference>
<dbReference type="Ensembl" id="ENSSPUT00000018191.1">
    <property type="protein sequence ID" value="ENSSPUP00000017071.1"/>
    <property type="gene ID" value="ENSSPUG00000013221.1"/>
</dbReference>
<dbReference type="Gene3D" id="2.60.120.920">
    <property type="match status" value="1"/>
</dbReference>
<evidence type="ECO:0000259" key="8">
    <source>
        <dbReference type="PROSITE" id="PS50089"/>
    </source>
</evidence>
<dbReference type="Gene3D" id="3.30.160.60">
    <property type="entry name" value="Classic Zinc Finger"/>
    <property type="match status" value="1"/>
</dbReference>
<dbReference type="InterPro" id="IPR003879">
    <property type="entry name" value="Butyrophylin_SPRY"/>
</dbReference>
<dbReference type="InterPro" id="IPR001870">
    <property type="entry name" value="B30.2/SPRY"/>
</dbReference>
<dbReference type="CDD" id="cd16594">
    <property type="entry name" value="RING-HC_TRIM7-like_C-IV"/>
    <property type="match status" value="1"/>
</dbReference>
<keyword evidence="3 6" id="KW-0863">Zinc-finger</keyword>
<evidence type="ECO:0000256" key="1">
    <source>
        <dbReference type="ARBA" id="ARBA00009651"/>
    </source>
</evidence>
<evidence type="ECO:0000313" key="11">
    <source>
        <dbReference type="Ensembl" id="ENSSPUP00000017071.1"/>
    </source>
</evidence>
<dbReference type="InterPro" id="IPR017907">
    <property type="entry name" value="Znf_RING_CS"/>
</dbReference>
<feature type="domain" description="B box-type" evidence="9">
    <location>
        <begin position="81"/>
        <end position="122"/>
    </location>
</feature>
<feature type="domain" description="RING-type" evidence="8">
    <location>
        <begin position="16"/>
        <end position="57"/>
    </location>
</feature>
<dbReference type="GeneTree" id="ENSGT01030000234669"/>
<dbReference type="SMART" id="SM00449">
    <property type="entry name" value="SPRY"/>
    <property type="match status" value="1"/>
</dbReference>
<dbReference type="PROSITE" id="PS50089">
    <property type="entry name" value="ZF_RING_2"/>
    <property type="match status" value="1"/>
</dbReference>
<accession>A0A8D0H6U3</accession>
<dbReference type="SUPFAM" id="SSF57845">
    <property type="entry name" value="B-box zinc-binding domain"/>
    <property type="match status" value="1"/>
</dbReference>
<dbReference type="OMA" id="FRCEREK"/>
<evidence type="ECO:0008006" key="13">
    <source>
        <dbReference type="Google" id="ProtNLM"/>
    </source>
</evidence>
<sequence>MATVNPEEILQDELTCSVCLDYFKSPVSLDCGHNFCRACITEVWEGLDANFSCPECRKTSPWRNFKPNRKLRNITETAQKLNQLKCEKHKKSLEVFCKEDQALICVHCYLFGGHKEHTVIPIEEALQVFKTQMQTCLLILQKEREEIFAFKLTGEKESYKLLKQRDTERQKVVAEFKQLHQFLEEQERLLLAQLEELEKEIVTSRDEYVAKLSEEIASLNELIREIEEKCQQPASEFLQDIRSTLNRKIWEASKRNPFLESAMKTFKDALTTGSWFNEATVTLDPNTAHTALFLAEDRRSVRRRYTWKDVPQNPERFDSYPWVLGHERFSSGRHCWEVEMGEVGNWIVGVARESVSRKGELILNPEGGIWAVGLWEGQYRVLTSPKWTPLSRPPRRIRVCLDCAGGRVTFLDADTETPIFAFLPALFSGESIHPLLGVGDTGSQLRLCP</sequence>
<dbReference type="Pfam" id="PF00643">
    <property type="entry name" value="zf-B_box"/>
    <property type="match status" value="1"/>
</dbReference>
<dbReference type="InterPro" id="IPR003877">
    <property type="entry name" value="SPRY_dom"/>
</dbReference>
<evidence type="ECO:0000256" key="4">
    <source>
        <dbReference type="ARBA" id="ARBA00022833"/>
    </source>
</evidence>
<feature type="domain" description="B30.2/SPRY" evidence="10">
    <location>
        <begin position="261"/>
        <end position="449"/>
    </location>
</feature>
<dbReference type="AlphaFoldDB" id="A0A8D0H6U3"/>
<dbReference type="PRINTS" id="PR01407">
    <property type="entry name" value="BUTYPHLNCDUF"/>
</dbReference>
<dbReference type="InterPro" id="IPR013320">
    <property type="entry name" value="ConA-like_dom_sf"/>
</dbReference>
<comment type="similarity">
    <text evidence="1">Belongs to the ohanin/vespryn family.</text>
</comment>
<name>A0A8D0H6U3_SPHPU</name>